<keyword evidence="1" id="KW-0732">Signal</keyword>
<sequence length="384" mass="41013">MFHGASRFQNLKGAVNIMRKNVVSRQGAVRVAAGVLVAVLGTGLFNPAAAQPQQGNGVQTHSSVHIGKNVQLGGSLYELVFDPNTRQVLVADAGGRDKSAQSYLYRLDATTLDVVERIALTQQIHGLALDQQRDVLYMVNTRGGTLTALDAKSGRTLKTLTLVSDADLEGDQRPPQPRLAVVDEPSNLIYVTGVADKGVVWVVNGDDMVLANTFKNVGSRPAGLALDAEHQRIYVTLLGENRVAVIDTDSGEVVKTLDLNVKGAINVVFDQRHQRLLVTGQKSGELEVLDAESGKSLHRVSTGKGALDIGLDEDAGRLYVTNRGAGTVSVLDAESLEVIKTLETGPHPNSIAIDPDNHDVFVTNRASREAADDPRGNSVTLIQP</sequence>
<dbReference type="InterPro" id="IPR011048">
    <property type="entry name" value="Haem_d1_sf"/>
</dbReference>
<dbReference type="PANTHER" id="PTHR47197">
    <property type="entry name" value="PROTEIN NIRF"/>
    <property type="match status" value="1"/>
</dbReference>
<dbReference type="SUPFAM" id="SSF51004">
    <property type="entry name" value="C-terminal (heme d1) domain of cytochrome cd1-nitrite reductase"/>
    <property type="match status" value="1"/>
</dbReference>
<dbReference type="PANTHER" id="PTHR47197:SF3">
    <property type="entry name" value="DIHYDRO-HEME D1 DEHYDROGENASE"/>
    <property type="match status" value="1"/>
</dbReference>
<dbReference type="EMBL" id="CP021358">
    <property type="protein sequence ID" value="ART62353.1"/>
    <property type="molecule type" value="Genomic_DNA"/>
</dbReference>
<name>A0A240UMQ0_9GAMM</name>
<gene>
    <name evidence="3" type="ORF">B9H00_04075</name>
</gene>
<dbReference type="InterPro" id="IPR011964">
    <property type="entry name" value="YVTN_b-propeller_repeat"/>
</dbReference>
<evidence type="ECO:0000313" key="4">
    <source>
        <dbReference type="Proteomes" id="UP000194457"/>
    </source>
</evidence>
<dbReference type="InterPro" id="IPR048433">
    <property type="entry name" value="YNCE-like_beta-prop"/>
</dbReference>
<dbReference type="Pfam" id="PF21783">
    <property type="entry name" value="YNCE"/>
    <property type="match status" value="1"/>
</dbReference>
<protein>
    <recommendedName>
        <fullName evidence="2">YNCE-like beta-propeller domain-containing protein</fullName>
    </recommendedName>
</protein>
<dbReference type="Proteomes" id="UP000194457">
    <property type="component" value="Chromosome"/>
</dbReference>
<dbReference type="AlphaFoldDB" id="A0A240UMQ0"/>
<accession>A0A240UMQ0</accession>
<dbReference type="InterPro" id="IPR051200">
    <property type="entry name" value="Host-pathogen_enzymatic-act"/>
</dbReference>
<dbReference type="InterPro" id="IPR015943">
    <property type="entry name" value="WD40/YVTN_repeat-like_dom_sf"/>
</dbReference>
<keyword evidence="4" id="KW-1185">Reference proteome</keyword>
<evidence type="ECO:0000256" key="1">
    <source>
        <dbReference type="ARBA" id="ARBA00022729"/>
    </source>
</evidence>
<dbReference type="KEGG" id="kma:B9H00_04075"/>
<feature type="domain" description="YNCE-like beta-propeller" evidence="2">
    <location>
        <begin position="110"/>
        <end position="369"/>
    </location>
</feature>
<organism evidence="3 4">
    <name type="scientific">Kushneria marisflavi</name>
    <dbReference type="NCBI Taxonomy" id="157779"/>
    <lineage>
        <taxon>Bacteria</taxon>
        <taxon>Pseudomonadati</taxon>
        <taxon>Pseudomonadota</taxon>
        <taxon>Gammaproteobacteria</taxon>
        <taxon>Oceanospirillales</taxon>
        <taxon>Halomonadaceae</taxon>
        <taxon>Kushneria</taxon>
    </lineage>
</organism>
<dbReference type="Gene3D" id="2.130.10.10">
    <property type="entry name" value="YVTN repeat-like/Quinoprotein amine dehydrogenase"/>
    <property type="match status" value="1"/>
</dbReference>
<evidence type="ECO:0000313" key="3">
    <source>
        <dbReference type="EMBL" id="ART62353.1"/>
    </source>
</evidence>
<proteinExistence type="predicted"/>
<dbReference type="NCBIfam" id="TIGR02276">
    <property type="entry name" value="beta_rpt_yvtn"/>
    <property type="match status" value="1"/>
</dbReference>
<evidence type="ECO:0000259" key="2">
    <source>
        <dbReference type="Pfam" id="PF21783"/>
    </source>
</evidence>
<reference evidence="3 4" key="1">
    <citation type="submission" date="2017-05" db="EMBL/GenBank/DDBJ databases">
        <authorList>
            <person name="Song R."/>
            <person name="Chenine A.L."/>
            <person name="Ruprecht R.M."/>
        </authorList>
    </citation>
    <scope>NUCLEOTIDE SEQUENCE [LARGE SCALE GENOMIC DNA]</scope>
    <source>
        <strain evidence="3">SW32</strain>
    </source>
</reference>